<organism evidence="1">
    <name type="scientific">Anguilla anguilla</name>
    <name type="common">European freshwater eel</name>
    <name type="synonym">Muraena anguilla</name>
    <dbReference type="NCBI Taxonomy" id="7936"/>
    <lineage>
        <taxon>Eukaryota</taxon>
        <taxon>Metazoa</taxon>
        <taxon>Chordata</taxon>
        <taxon>Craniata</taxon>
        <taxon>Vertebrata</taxon>
        <taxon>Euteleostomi</taxon>
        <taxon>Actinopterygii</taxon>
        <taxon>Neopterygii</taxon>
        <taxon>Teleostei</taxon>
        <taxon>Anguilliformes</taxon>
        <taxon>Anguillidae</taxon>
        <taxon>Anguilla</taxon>
    </lineage>
</organism>
<dbReference type="AlphaFoldDB" id="A0A0E9RB60"/>
<accession>A0A0E9RB60</accession>
<reference evidence="1" key="1">
    <citation type="submission" date="2014-11" db="EMBL/GenBank/DDBJ databases">
        <authorList>
            <person name="Amaro Gonzalez C."/>
        </authorList>
    </citation>
    <scope>NUCLEOTIDE SEQUENCE</scope>
</reference>
<evidence type="ECO:0000313" key="1">
    <source>
        <dbReference type="EMBL" id="JAH25588.1"/>
    </source>
</evidence>
<protein>
    <submittedName>
        <fullName evidence="1">Uncharacterized protein</fullName>
    </submittedName>
</protein>
<sequence>MLYHLAIGPYPFSVSNRSTFFITRQQVLIFCHLATDPNI</sequence>
<reference evidence="1" key="2">
    <citation type="journal article" date="2015" name="Fish Shellfish Immunol.">
        <title>Early steps in the European eel (Anguilla anguilla)-Vibrio vulnificus interaction in the gills: Role of the RtxA13 toxin.</title>
        <authorList>
            <person name="Callol A."/>
            <person name="Pajuelo D."/>
            <person name="Ebbesson L."/>
            <person name="Teles M."/>
            <person name="MacKenzie S."/>
            <person name="Amaro C."/>
        </authorList>
    </citation>
    <scope>NUCLEOTIDE SEQUENCE</scope>
</reference>
<name>A0A0E9RB60_ANGAN</name>
<proteinExistence type="predicted"/>
<dbReference type="EMBL" id="GBXM01082989">
    <property type="protein sequence ID" value="JAH25588.1"/>
    <property type="molecule type" value="Transcribed_RNA"/>
</dbReference>